<dbReference type="AlphaFoldDB" id="A0A0R3R433"/>
<reference evidence="1 2" key="2">
    <citation type="submission" date="2018-11" db="EMBL/GenBank/DDBJ databases">
        <authorList>
            <consortium name="Pathogen Informatics"/>
        </authorList>
    </citation>
    <scope>NUCLEOTIDE SEQUENCE [LARGE SCALE GENOMIC DNA]</scope>
</reference>
<dbReference type="WBParaSite" id="BTMF_0001477301-mRNA-1">
    <property type="protein sequence ID" value="BTMF_0001477301-mRNA-1"/>
    <property type="gene ID" value="BTMF_0001477301"/>
</dbReference>
<accession>A0A0R3R433</accession>
<dbReference type="EMBL" id="UZAG01019455">
    <property type="protein sequence ID" value="VDO43796.1"/>
    <property type="molecule type" value="Genomic_DNA"/>
</dbReference>
<evidence type="ECO:0000313" key="1">
    <source>
        <dbReference type="EMBL" id="VDO43796.1"/>
    </source>
</evidence>
<keyword evidence="2" id="KW-1185">Reference proteome</keyword>
<dbReference type="Proteomes" id="UP000280834">
    <property type="component" value="Unassembled WGS sequence"/>
</dbReference>
<name>A0A0R3R433_9BILA</name>
<evidence type="ECO:0000313" key="2">
    <source>
        <dbReference type="Proteomes" id="UP000280834"/>
    </source>
</evidence>
<protein>
    <submittedName>
        <fullName evidence="1 3">Uncharacterized protein</fullName>
    </submittedName>
</protein>
<organism evidence="3">
    <name type="scientific">Brugia timori</name>
    <dbReference type="NCBI Taxonomy" id="42155"/>
    <lineage>
        <taxon>Eukaryota</taxon>
        <taxon>Metazoa</taxon>
        <taxon>Ecdysozoa</taxon>
        <taxon>Nematoda</taxon>
        <taxon>Chromadorea</taxon>
        <taxon>Rhabditida</taxon>
        <taxon>Spirurina</taxon>
        <taxon>Spiruromorpha</taxon>
        <taxon>Filarioidea</taxon>
        <taxon>Onchocercidae</taxon>
        <taxon>Brugia</taxon>
    </lineage>
</organism>
<evidence type="ECO:0000313" key="3">
    <source>
        <dbReference type="WBParaSite" id="BTMF_0001477301-mRNA-1"/>
    </source>
</evidence>
<reference evidence="3" key="1">
    <citation type="submission" date="2017-02" db="UniProtKB">
        <authorList>
            <consortium name="WormBaseParasite"/>
        </authorList>
    </citation>
    <scope>IDENTIFICATION</scope>
</reference>
<gene>
    <name evidence="1" type="ORF">BTMF_LOCUS12769</name>
</gene>
<sequence>MNELVVFYLKQRQQYMILLPLPLTPFRLHRHYSPLQTVLLPAVVCDVDVPLFFP</sequence>
<proteinExistence type="predicted"/>